<dbReference type="PANTHER" id="PTHR34047">
    <property type="entry name" value="NUCLEAR INTRON MATURASE 1, MITOCHONDRIAL-RELATED"/>
    <property type="match status" value="1"/>
</dbReference>
<dbReference type="PROSITE" id="PS50878">
    <property type="entry name" value="RT_POL"/>
    <property type="match status" value="1"/>
</dbReference>
<dbReference type="CDD" id="cd01651">
    <property type="entry name" value="RT_G2_intron"/>
    <property type="match status" value="1"/>
</dbReference>
<dbReference type="GO" id="GO:0008270">
    <property type="term" value="F:zinc ion binding"/>
    <property type="evidence" value="ECO:0007669"/>
    <property type="project" value="InterPro"/>
</dbReference>
<dbReference type="Pfam" id="PF01844">
    <property type="entry name" value="HNH"/>
    <property type="match status" value="1"/>
</dbReference>
<evidence type="ECO:0000313" key="3">
    <source>
        <dbReference type="EMBL" id="EBO4818825.1"/>
    </source>
</evidence>
<dbReference type="SUPFAM" id="SSF56672">
    <property type="entry name" value="DNA/RNA polymerases"/>
    <property type="match status" value="1"/>
</dbReference>
<proteinExistence type="inferred from homology"/>
<accession>A0A5U0PW40</accession>
<dbReference type="InterPro" id="IPR002711">
    <property type="entry name" value="HNH"/>
</dbReference>
<keyword evidence="3" id="KW-0808">Transferase</keyword>
<evidence type="ECO:0000259" key="2">
    <source>
        <dbReference type="PROSITE" id="PS50878"/>
    </source>
</evidence>
<dbReference type="GO" id="GO:0003676">
    <property type="term" value="F:nucleic acid binding"/>
    <property type="evidence" value="ECO:0007669"/>
    <property type="project" value="InterPro"/>
</dbReference>
<dbReference type="Pfam" id="PF00078">
    <property type="entry name" value="RVT_1"/>
    <property type="match status" value="1"/>
</dbReference>
<dbReference type="InterPro" id="IPR025960">
    <property type="entry name" value="RVT_N"/>
</dbReference>
<comment type="similarity">
    <text evidence="1">Belongs to the bacterial reverse transcriptase family.</text>
</comment>
<dbReference type="GO" id="GO:0004519">
    <property type="term" value="F:endonuclease activity"/>
    <property type="evidence" value="ECO:0007669"/>
    <property type="project" value="InterPro"/>
</dbReference>
<feature type="domain" description="Reverse transcriptase" evidence="2">
    <location>
        <begin position="96"/>
        <end position="328"/>
    </location>
</feature>
<name>A0A5U0PW40_SALER</name>
<dbReference type="Pfam" id="PF13655">
    <property type="entry name" value="RVT_N"/>
    <property type="match status" value="1"/>
</dbReference>
<organism evidence="3">
    <name type="scientific">Salmonella enterica</name>
    <name type="common">Salmonella choleraesuis</name>
    <dbReference type="NCBI Taxonomy" id="28901"/>
    <lineage>
        <taxon>Bacteria</taxon>
        <taxon>Pseudomonadati</taxon>
        <taxon>Pseudomonadota</taxon>
        <taxon>Gammaproteobacteria</taxon>
        <taxon>Enterobacterales</taxon>
        <taxon>Enterobacteriaceae</taxon>
        <taxon>Salmonella</taxon>
    </lineage>
</organism>
<dbReference type="Pfam" id="PF08388">
    <property type="entry name" value="GIIM"/>
    <property type="match status" value="1"/>
</dbReference>
<dbReference type="EC" id="2.7.7.49" evidence="3"/>
<dbReference type="InterPro" id="IPR013597">
    <property type="entry name" value="Mat_intron_G2"/>
</dbReference>
<dbReference type="InterPro" id="IPR003615">
    <property type="entry name" value="HNH_nuc"/>
</dbReference>
<dbReference type="SMART" id="SM00507">
    <property type="entry name" value="HNHc"/>
    <property type="match status" value="1"/>
</dbReference>
<dbReference type="AlphaFoldDB" id="A0A5U0PW40"/>
<dbReference type="InterPro" id="IPR051083">
    <property type="entry name" value="GrpII_Intron_Splice-Mob/Def"/>
</dbReference>
<gene>
    <name evidence="3" type="primary">ltrA</name>
    <name evidence="3" type="ORF">DOF42_21355</name>
</gene>
<dbReference type="PANTHER" id="PTHR34047:SF8">
    <property type="entry name" value="PROTEIN YKFC"/>
    <property type="match status" value="1"/>
</dbReference>
<protein>
    <submittedName>
        <fullName evidence="3">Group II intron reverse transcriptase/maturase</fullName>
        <ecNumber evidence="3">2.7.7.49</ecNumber>
    </submittedName>
</protein>
<keyword evidence="3" id="KW-0548">Nucleotidyltransferase</keyword>
<evidence type="ECO:0000256" key="1">
    <source>
        <dbReference type="ARBA" id="ARBA00034120"/>
    </source>
</evidence>
<dbReference type="EMBL" id="AAGIQQ010000035">
    <property type="protein sequence ID" value="EBO4818825.1"/>
    <property type="molecule type" value="Genomic_DNA"/>
</dbReference>
<reference evidence="3" key="1">
    <citation type="submission" date="2018-06" db="EMBL/GenBank/DDBJ databases">
        <authorList>
            <consortium name="PulseNet: The National Subtyping Network for Foodborne Disease Surveillance"/>
            <person name="Tarr C.L."/>
            <person name="Trees E."/>
            <person name="Katz L.S."/>
            <person name="Carleton-Romer H.A."/>
            <person name="Stroika S."/>
            <person name="Kucerova Z."/>
            <person name="Roache K.F."/>
            <person name="Sabol A.L."/>
            <person name="Besser J."/>
            <person name="Gerner-Smidt P."/>
        </authorList>
    </citation>
    <scope>NUCLEOTIDE SEQUENCE</scope>
    <source>
        <strain evidence="3">PNUSAS043090</strain>
    </source>
</reference>
<dbReference type="GO" id="GO:0003964">
    <property type="term" value="F:RNA-directed DNA polymerase activity"/>
    <property type="evidence" value="ECO:0007669"/>
    <property type="project" value="UniProtKB-KW"/>
</dbReference>
<keyword evidence="3" id="KW-0695">RNA-directed DNA polymerase</keyword>
<sequence>MVEHINKLVSAPFLRPNSWLEINWDRVNRSVKMMQNRIAKACKSGEWRRVRRLQRSLTRSPAARYLAIRRVTENQGNKTAGVDGRRWTTPAEKWKAAQVLKRRGYRALPLRRVFIPKPNGKQRPLGIPTMADRAMQALYMLALSPVAETMADPNSYGFRPWRSTADAMGQLYCNLCRKRSARWVLEADIKGCFDHISHEWLIRNIPMDKDILQKWLRAGIINKGMFNATEEGTPQGGVISPVLANLALDGLETQLKKHLGVTRAKKSKVHLVRYADDFVITADTPELLEREIRPWVEEFLSHRGLELSPEKTRVISIHEGFDFLGWNFRKYGEKLLIKPAKKNIQAFYQKVRSIISRHSGSTQEKLIYRLAPVLRGWAQYHSPVVAKATFHRLDAKIWHLLWRWAKRNHSKKGRQWVRERYFHTIGNRNWEFACKTDNTGAASDYIRLKPLSATPIIRHKKIKGAFNPFDPIWEKEGESLRMQRMLHSLRYRREIAGLYRLQKGQCPHCMHPITKETGWQEHHLKHILHGGKNVLDNRVLLHPECHDQVHILGINLNKPARQTGLLKA</sequence>
<dbReference type="Gene3D" id="1.10.30.50">
    <property type="match status" value="1"/>
</dbReference>
<comment type="caution">
    <text evidence="3">The sequence shown here is derived from an EMBL/GenBank/DDBJ whole genome shotgun (WGS) entry which is preliminary data.</text>
</comment>
<dbReference type="CDD" id="cd00085">
    <property type="entry name" value="HNHc"/>
    <property type="match status" value="1"/>
</dbReference>
<dbReference type="InterPro" id="IPR000477">
    <property type="entry name" value="RT_dom"/>
</dbReference>
<dbReference type="NCBIfam" id="TIGR04416">
    <property type="entry name" value="group_II_RT_mat"/>
    <property type="match status" value="1"/>
</dbReference>
<dbReference type="InterPro" id="IPR043502">
    <property type="entry name" value="DNA/RNA_pol_sf"/>
</dbReference>
<dbReference type="InterPro" id="IPR030931">
    <property type="entry name" value="Group_II_RT_mat"/>
</dbReference>